<dbReference type="EMBL" id="CP035037">
    <property type="protein sequence ID" value="QAB17060.1"/>
    <property type="molecule type" value="Genomic_DNA"/>
</dbReference>
<dbReference type="InterPro" id="IPR017871">
    <property type="entry name" value="ABC_transporter-like_CS"/>
</dbReference>
<protein>
    <submittedName>
        <fullName evidence="4">ABC transporter ATP-binding protein</fullName>
    </submittedName>
</protein>
<dbReference type="PROSITE" id="PS00211">
    <property type="entry name" value="ABC_TRANSPORTER_1"/>
    <property type="match status" value="1"/>
</dbReference>
<evidence type="ECO:0000259" key="3">
    <source>
        <dbReference type="PROSITE" id="PS50893"/>
    </source>
</evidence>
<dbReference type="Gene3D" id="3.40.50.300">
    <property type="entry name" value="P-loop containing nucleotide triphosphate hydrolases"/>
    <property type="match status" value="2"/>
</dbReference>
<dbReference type="SMART" id="SM00382">
    <property type="entry name" value="AAA"/>
    <property type="match status" value="1"/>
</dbReference>
<dbReference type="PANTHER" id="PTHR43790">
    <property type="entry name" value="CARBOHYDRATE TRANSPORT ATP-BINDING PROTEIN MG119-RELATED"/>
    <property type="match status" value="1"/>
</dbReference>
<dbReference type="Proteomes" id="UP000285768">
    <property type="component" value="Chromosome"/>
</dbReference>
<dbReference type="CDD" id="cd03215">
    <property type="entry name" value="ABC_Carb_Monos_II"/>
    <property type="match status" value="1"/>
</dbReference>
<keyword evidence="2 4" id="KW-0067">ATP-binding</keyword>
<feature type="domain" description="ABC transporter" evidence="3">
    <location>
        <begin position="5"/>
        <end position="240"/>
    </location>
</feature>
<dbReference type="PANTHER" id="PTHR43790:SF4">
    <property type="entry name" value="GUANOSINE IMPORT ATP-BINDING PROTEIN NUPO"/>
    <property type="match status" value="1"/>
</dbReference>
<organism evidence="4 5">
    <name type="scientific">Leucobacter muris</name>
    <dbReference type="NCBI Taxonomy" id="1935379"/>
    <lineage>
        <taxon>Bacteria</taxon>
        <taxon>Bacillati</taxon>
        <taxon>Actinomycetota</taxon>
        <taxon>Actinomycetes</taxon>
        <taxon>Micrococcales</taxon>
        <taxon>Microbacteriaceae</taxon>
        <taxon>Leucobacter</taxon>
    </lineage>
</organism>
<dbReference type="InterPro" id="IPR027417">
    <property type="entry name" value="P-loop_NTPase"/>
</dbReference>
<proteinExistence type="predicted"/>
<evidence type="ECO:0000256" key="1">
    <source>
        <dbReference type="ARBA" id="ARBA00022741"/>
    </source>
</evidence>
<dbReference type="RefSeq" id="WP_128386327.1">
    <property type="nucleotide sequence ID" value="NZ_CP035037.1"/>
</dbReference>
<accession>A0ABX5QDB8</accession>
<dbReference type="InterPro" id="IPR050107">
    <property type="entry name" value="ABC_carbohydrate_import_ATPase"/>
</dbReference>
<keyword evidence="5" id="KW-1185">Reference proteome</keyword>
<feature type="domain" description="ABC transporter" evidence="3">
    <location>
        <begin position="257"/>
        <end position="501"/>
    </location>
</feature>
<gene>
    <name evidence="4" type="ORF">Leucomu_03225</name>
</gene>
<evidence type="ECO:0000256" key="2">
    <source>
        <dbReference type="ARBA" id="ARBA00022840"/>
    </source>
</evidence>
<evidence type="ECO:0000313" key="5">
    <source>
        <dbReference type="Proteomes" id="UP000285768"/>
    </source>
</evidence>
<dbReference type="GO" id="GO:0005524">
    <property type="term" value="F:ATP binding"/>
    <property type="evidence" value="ECO:0007669"/>
    <property type="project" value="UniProtKB-KW"/>
</dbReference>
<evidence type="ECO:0000313" key="4">
    <source>
        <dbReference type="EMBL" id="QAB17060.1"/>
    </source>
</evidence>
<dbReference type="Pfam" id="PF00005">
    <property type="entry name" value="ABC_tran"/>
    <property type="match status" value="2"/>
</dbReference>
<dbReference type="CDD" id="cd03216">
    <property type="entry name" value="ABC_Carb_Monos_I"/>
    <property type="match status" value="1"/>
</dbReference>
<dbReference type="InterPro" id="IPR003593">
    <property type="entry name" value="AAA+_ATPase"/>
</dbReference>
<sequence length="530" mass="56555">MVAEVSMRGITKRFPGVLADDNVDFEVETGEIHALMGENGAGKSILMSMLAGVYQPDEGEIFIRGERRTLSSPLDAIDAGIGMVFQSFKLFPSLTIAENVVFRAEPTKRGLIDRQAAGRQVAEIAERYGLSIDPGARVDSVPVGVLQRVEIVKALYREARVLILDEPTAVLTPQETERLFDVLRALKADGRTIIIITHKLNEAMAISDRVTVLRDGRNVAQLVTAESSPAEITRHMTGRDVDLSTPPPAQRPGEVVLDVRGLTVPGTGERNAVSQAELFVRAGEIVGIAGVAGNGQVELAEAIIGMRQVGAGTVSVSGSDLSRATIAERRDGGIAYIPEDRHAVGSAGTADAIDNLALGHHRRAPILQRGLLSRSAMLEHAKRLIQRFGVKIAGPTTPVGTLSGGNLQKVVVARELDYRSPLLIAEQPTRGVDIGAIEAIHRELCKYRDNGGALLLISAELSEIMSLSSRILVMFEGRIVAEVPKSEANDALLGLYMAGHEPEERHRPGAFAATLAGSTASQNNGKGAAL</sequence>
<dbReference type="InterPro" id="IPR003439">
    <property type="entry name" value="ABC_transporter-like_ATP-bd"/>
</dbReference>
<reference evidence="4 5" key="1">
    <citation type="submission" date="2019-01" db="EMBL/GenBank/DDBJ databases">
        <title>Leucobacter muris sp. nov. isolated from the nose of a laboratory mouse.</title>
        <authorList>
            <person name="Benga L."/>
            <person name="Sproeer C."/>
            <person name="Schumann P."/>
            <person name="Verbarg S."/>
            <person name="Bunk B."/>
            <person name="Engelhardt E."/>
            <person name="Benten P.M."/>
            <person name="Sager M."/>
        </authorList>
    </citation>
    <scope>NUCLEOTIDE SEQUENCE [LARGE SCALE GENOMIC DNA]</scope>
    <source>
        <strain evidence="4 5">DSM 101948</strain>
    </source>
</reference>
<dbReference type="PROSITE" id="PS50893">
    <property type="entry name" value="ABC_TRANSPORTER_2"/>
    <property type="match status" value="2"/>
</dbReference>
<keyword evidence="1" id="KW-0547">Nucleotide-binding</keyword>
<name>A0ABX5QDB8_9MICO</name>
<dbReference type="SUPFAM" id="SSF52540">
    <property type="entry name" value="P-loop containing nucleoside triphosphate hydrolases"/>
    <property type="match status" value="2"/>
</dbReference>